<keyword evidence="5" id="KW-0762">Sugar transport</keyword>
<dbReference type="InterPro" id="IPR003501">
    <property type="entry name" value="PTS_EIIB_2/3"/>
</dbReference>
<evidence type="ECO:0000259" key="13">
    <source>
        <dbReference type="PROSITE" id="PS51099"/>
    </source>
</evidence>
<dbReference type="InterPro" id="IPR013014">
    <property type="entry name" value="PTS_EIIC_2"/>
</dbReference>
<dbReference type="InterPro" id="IPR013011">
    <property type="entry name" value="PTS_EIIB_2"/>
</dbReference>
<organism evidence="15 16">
    <name type="scientific">Lactiplantibacillus daowaiensis</name>
    <dbReference type="NCBI Taxonomy" id="2559918"/>
    <lineage>
        <taxon>Bacteria</taxon>
        <taxon>Bacillati</taxon>
        <taxon>Bacillota</taxon>
        <taxon>Bacilli</taxon>
        <taxon>Lactobacillales</taxon>
        <taxon>Lactobacillaceae</taxon>
        <taxon>Lactiplantibacillus</taxon>
    </lineage>
</organism>
<dbReference type="SUPFAM" id="SSF52794">
    <property type="entry name" value="PTS system IIB component-like"/>
    <property type="match status" value="1"/>
</dbReference>
<name>A0ABW1S0Z7_9LACO</name>
<dbReference type="PANTHER" id="PTHR30505">
    <property type="entry name" value="FRUCTOSE-LIKE PERMEASE"/>
    <property type="match status" value="1"/>
</dbReference>
<keyword evidence="7" id="KW-0598">Phosphotransferase system</keyword>
<proteinExistence type="predicted"/>
<feature type="transmembrane region" description="Helical" evidence="12">
    <location>
        <begin position="340"/>
        <end position="361"/>
    </location>
</feature>
<feature type="transmembrane region" description="Helical" evidence="12">
    <location>
        <begin position="176"/>
        <end position="194"/>
    </location>
</feature>
<evidence type="ECO:0000256" key="11">
    <source>
        <dbReference type="ARBA" id="ARBA00023136"/>
    </source>
</evidence>
<dbReference type="InterPro" id="IPR003353">
    <property type="entry name" value="PTS_IIB_fruc"/>
</dbReference>
<dbReference type="PROSITE" id="PS51104">
    <property type="entry name" value="PTS_EIIC_TYPE_2"/>
    <property type="match status" value="1"/>
</dbReference>
<dbReference type="Proteomes" id="UP001596282">
    <property type="component" value="Unassembled WGS sequence"/>
</dbReference>
<comment type="subcellular location">
    <subcellularLocation>
        <location evidence="1">Cell inner membrane</location>
        <topology evidence="1">Multi-pass membrane protein</topology>
    </subcellularLocation>
</comment>
<evidence type="ECO:0000256" key="4">
    <source>
        <dbReference type="ARBA" id="ARBA00022553"/>
    </source>
</evidence>
<evidence type="ECO:0000313" key="16">
    <source>
        <dbReference type="Proteomes" id="UP001596282"/>
    </source>
</evidence>
<evidence type="ECO:0000256" key="9">
    <source>
        <dbReference type="ARBA" id="ARBA00022777"/>
    </source>
</evidence>
<feature type="transmembrane region" description="Helical" evidence="12">
    <location>
        <begin position="224"/>
        <end position="243"/>
    </location>
</feature>
<keyword evidence="8 12" id="KW-0812">Transmembrane</keyword>
<evidence type="ECO:0000256" key="7">
    <source>
        <dbReference type="ARBA" id="ARBA00022683"/>
    </source>
</evidence>
<dbReference type="NCBIfam" id="TIGR00829">
    <property type="entry name" value="FRU"/>
    <property type="match status" value="1"/>
</dbReference>
<evidence type="ECO:0000256" key="10">
    <source>
        <dbReference type="ARBA" id="ARBA00022989"/>
    </source>
</evidence>
<dbReference type="NCBIfam" id="TIGR01427">
    <property type="entry name" value="PTS_IIC_fructo"/>
    <property type="match status" value="1"/>
</dbReference>
<dbReference type="InterPro" id="IPR036095">
    <property type="entry name" value="PTS_EIIB-like_sf"/>
</dbReference>
<keyword evidence="16" id="KW-1185">Reference proteome</keyword>
<dbReference type="CDD" id="cd05569">
    <property type="entry name" value="PTS_IIB_fructose"/>
    <property type="match status" value="1"/>
</dbReference>
<dbReference type="Pfam" id="PF02302">
    <property type="entry name" value="PTS_IIB"/>
    <property type="match status" value="1"/>
</dbReference>
<dbReference type="RefSeq" id="WP_137628711.1">
    <property type="nucleotide sequence ID" value="NZ_BJDJ01000011.1"/>
</dbReference>
<feature type="transmembrane region" description="Helical" evidence="12">
    <location>
        <begin position="136"/>
        <end position="156"/>
    </location>
</feature>
<evidence type="ECO:0000256" key="3">
    <source>
        <dbReference type="ARBA" id="ARBA00022475"/>
    </source>
</evidence>
<evidence type="ECO:0000256" key="5">
    <source>
        <dbReference type="ARBA" id="ARBA00022597"/>
    </source>
</evidence>
<gene>
    <name evidence="15" type="ORF">ACFP5Y_09855</name>
</gene>
<evidence type="ECO:0000259" key="14">
    <source>
        <dbReference type="PROSITE" id="PS51104"/>
    </source>
</evidence>
<feature type="transmembrane region" description="Helical" evidence="12">
    <location>
        <begin position="255"/>
        <end position="283"/>
    </location>
</feature>
<dbReference type="Pfam" id="PF02378">
    <property type="entry name" value="PTS_EIIC"/>
    <property type="match status" value="1"/>
</dbReference>
<protein>
    <submittedName>
        <fullName evidence="15">PTS fructose transporter subunit IIC</fullName>
    </submittedName>
</protein>
<evidence type="ECO:0000256" key="12">
    <source>
        <dbReference type="SAM" id="Phobius"/>
    </source>
</evidence>
<dbReference type="InterPro" id="IPR050864">
    <property type="entry name" value="Bacterial_PTS_Sugar_Transport"/>
</dbReference>
<keyword evidence="10 12" id="KW-1133">Transmembrane helix</keyword>
<dbReference type="InterPro" id="IPR003352">
    <property type="entry name" value="PTS_EIIC"/>
</dbReference>
<feature type="transmembrane region" description="Helical" evidence="12">
    <location>
        <begin position="440"/>
        <end position="461"/>
    </location>
</feature>
<dbReference type="PROSITE" id="PS51099">
    <property type="entry name" value="PTS_EIIB_TYPE_2"/>
    <property type="match status" value="1"/>
</dbReference>
<dbReference type="Gene3D" id="3.40.50.2300">
    <property type="match status" value="1"/>
</dbReference>
<keyword evidence="9" id="KW-0418">Kinase</keyword>
<reference evidence="16" key="1">
    <citation type="journal article" date="2019" name="Int. J. Syst. Evol. Microbiol.">
        <title>The Global Catalogue of Microorganisms (GCM) 10K type strain sequencing project: providing services to taxonomists for standard genome sequencing and annotation.</title>
        <authorList>
            <consortium name="The Broad Institute Genomics Platform"/>
            <consortium name="The Broad Institute Genome Sequencing Center for Infectious Disease"/>
            <person name="Wu L."/>
            <person name="Ma J."/>
        </authorList>
    </citation>
    <scope>NUCLEOTIDE SEQUENCE [LARGE SCALE GENOMIC DNA]</scope>
    <source>
        <strain evidence="16">CCM 8933</strain>
    </source>
</reference>
<feature type="domain" description="PTS EIIC type-2" evidence="14">
    <location>
        <begin position="125"/>
        <end position="461"/>
    </location>
</feature>
<feature type="transmembrane region" description="Helical" evidence="12">
    <location>
        <begin position="303"/>
        <end position="328"/>
    </location>
</feature>
<comment type="caution">
    <text evidence="15">The sequence shown here is derived from an EMBL/GenBank/DDBJ whole genome shotgun (WGS) entry which is preliminary data.</text>
</comment>
<evidence type="ECO:0000256" key="6">
    <source>
        <dbReference type="ARBA" id="ARBA00022679"/>
    </source>
</evidence>
<feature type="transmembrane region" description="Helical" evidence="12">
    <location>
        <begin position="400"/>
        <end position="420"/>
    </location>
</feature>
<evidence type="ECO:0000313" key="15">
    <source>
        <dbReference type="EMBL" id="MFC6181525.1"/>
    </source>
</evidence>
<keyword evidence="4" id="KW-0597">Phosphoprotein</keyword>
<keyword evidence="11 12" id="KW-0472">Membrane</keyword>
<accession>A0ABW1S0Z7</accession>
<dbReference type="InterPro" id="IPR006327">
    <property type="entry name" value="PTS_IIC_fruc"/>
</dbReference>
<evidence type="ECO:0000256" key="2">
    <source>
        <dbReference type="ARBA" id="ARBA00022448"/>
    </source>
</evidence>
<sequence>MKSFVGVTKCPVGVAHTYMAAEKLQKIGEAQGYQVKVETQGATGVEDGLTAADIQAADFVIVAADVEIDGENRFNGKKVLHTTTAAAIKDAGKLVADAQQLQTTQTGATTTTTTTSSNDPQQSPIVKQLLNGVSHMIPFVVVGGLFIALSIAIGGHPTANGMVIPKNTIWSAMNQIGSIGFQLMIPILAGYIAYAIAGRAALAPAMISAMVANTPAILGTKSGTGFIGAILVGFAAGYLVKWINTWPIPKDLRPIMPIFVIPLLGTGVITAVLILFLGAPIAWLMTSLQDLLTFLSKNPSTSIVLGLVLGAMIGVDMGGAVNKVAFLFGVASITAGHAQIMGAVAAAIAVPPLATGIATFVRRDLNTEEEKSAGVPAILMGLIGITEGAIPFATANPKHVIPSVIIGSAVAGAFGMLFKITDAVPHGGPIVGVLGATNHLLLYLLAILIGVAVAVALLTVFKIRHAKKQAITAK</sequence>
<dbReference type="PANTHER" id="PTHR30505:SF0">
    <property type="entry name" value="FRUCTOSE-LIKE PTS SYSTEM EIIBC COMPONENT-RELATED"/>
    <property type="match status" value="1"/>
</dbReference>
<evidence type="ECO:0000256" key="1">
    <source>
        <dbReference type="ARBA" id="ARBA00004429"/>
    </source>
</evidence>
<keyword evidence="3" id="KW-1003">Cell membrane</keyword>
<keyword evidence="6" id="KW-0808">Transferase</keyword>
<dbReference type="EMBL" id="JBHSSC010000039">
    <property type="protein sequence ID" value="MFC6181525.1"/>
    <property type="molecule type" value="Genomic_DNA"/>
</dbReference>
<feature type="transmembrane region" description="Helical" evidence="12">
    <location>
        <begin position="373"/>
        <end position="393"/>
    </location>
</feature>
<feature type="domain" description="PTS EIIB type-2" evidence="13">
    <location>
        <begin position="4"/>
        <end position="100"/>
    </location>
</feature>
<keyword evidence="2" id="KW-0813">Transport</keyword>
<evidence type="ECO:0000256" key="8">
    <source>
        <dbReference type="ARBA" id="ARBA00022692"/>
    </source>
</evidence>